<feature type="region of interest" description="Disordered" evidence="1">
    <location>
        <begin position="47"/>
        <end position="76"/>
    </location>
</feature>
<evidence type="ECO:0008006" key="4">
    <source>
        <dbReference type="Google" id="ProtNLM"/>
    </source>
</evidence>
<reference evidence="2 3" key="1">
    <citation type="submission" date="2018-11" db="EMBL/GenBank/DDBJ databases">
        <authorList>
            <person name="Mardanov A.V."/>
            <person name="Ravin N.V."/>
            <person name="Dedysh S.N."/>
        </authorList>
    </citation>
    <scope>NUCLEOTIDE SEQUENCE [LARGE SCALE GENOMIC DNA]</scope>
    <source>
        <strain evidence="2 3">AF10</strain>
    </source>
</reference>
<sequence>MNGILGSGAAQASVIKSPDAEAQAIQQHKLEGAAQEFEAMFLQEMLKPMRKGADGDDDSDGGGDKGGEMSAGSDTLSSYGTEALAGAIAKAGGVGIARQIVAKVSLEHAQRSLEKANHH</sequence>
<evidence type="ECO:0000313" key="3">
    <source>
        <dbReference type="Proteomes" id="UP000289437"/>
    </source>
</evidence>
<keyword evidence="3" id="KW-1185">Reference proteome</keyword>
<protein>
    <recommendedName>
        <fullName evidence="4">Flagellar protein FlgJ N-terminal domain-containing protein</fullName>
    </recommendedName>
</protein>
<reference evidence="3" key="2">
    <citation type="submission" date="2019-02" db="EMBL/GenBank/DDBJ databases">
        <title>Granulicella sibirica sp. nov., a psychrotolerant acidobacterium isolated from an organic soil layer in forested tundra, West Siberia.</title>
        <authorList>
            <person name="Oshkin I.Y."/>
            <person name="Kulichevskaya I.S."/>
            <person name="Rijpstra W.I.C."/>
            <person name="Sinninghe Damste J.S."/>
            <person name="Rakitin A.L."/>
            <person name="Ravin N.V."/>
            <person name="Dedysh S.N."/>
        </authorList>
    </citation>
    <scope>NUCLEOTIDE SEQUENCE [LARGE SCALE GENOMIC DNA]</scope>
    <source>
        <strain evidence="3">AF10</strain>
    </source>
</reference>
<dbReference type="Proteomes" id="UP000289437">
    <property type="component" value="Unassembled WGS sequence"/>
</dbReference>
<organism evidence="2 3">
    <name type="scientific">Granulicella sibirica</name>
    <dbReference type="NCBI Taxonomy" id="2479048"/>
    <lineage>
        <taxon>Bacteria</taxon>
        <taxon>Pseudomonadati</taxon>
        <taxon>Acidobacteriota</taxon>
        <taxon>Terriglobia</taxon>
        <taxon>Terriglobales</taxon>
        <taxon>Acidobacteriaceae</taxon>
        <taxon>Granulicella</taxon>
    </lineage>
</organism>
<proteinExistence type="predicted"/>
<comment type="caution">
    <text evidence="2">The sequence shown here is derived from an EMBL/GenBank/DDBJ whole genome shotgun (WGS) entry which is preliminary data.</text>
</comment>
<gene>
    <name evidence="2" type="ORF">GRAN_2663</name>
</gene>
<accession>A0A4Q0T2T4</accession>
<evidence type="ECO:0000313" key="2">
    <source>
        <dbReference type="EMBL" id="RXH55806.1"/>
    </source>
</evidence>
<dbReference type="AlphaFoldDB" id="A0A4Q0T2T4"/>
<dbReference type="RefSeq" id="WP_128913387.1">
    <property type="nucleotide sequence ID" value="NZ_RDSM01000002.1"/>
</dbReference>
<dbReference type="OrthoDB" id="129888at2"/>
<dbReference type="EMBL" id="RDSM01000002">
    <property type="protein sequence ID" value="RXH55806.1"/>
    <property type="molecule type" value="Genomic_DNA"/>
</dbReference>
<evidence type="ECO:0000256" key="1">
    <source>
        <dbReference type="SAM" id="MobiDB-lite"/>
    </source>
</evidence>
<name>A0A4Q0T2T4_9BACT</name>